<dbReference type="AlphaFoldDB" id="A0A426XGF6"/>
<evidence type="ECO:0000313" key="1">
    <source>
        <dbReference type="EMBL" id="RRT38565.1"/>
    </source>
</evidence>
<gene>
    <name evidence="1" type="ORF">B296_00053673</name>
</gene>
<name>A0A426XGF6_ENSVE</name>
<dbReference type="Proteomes" id="UP000287651">
    <property type="component" value="Unassembled WGS sequence"/>
</dbReference>
<proteinExistence type="predicted"/>
<sequence length="84" mass="9034">MLSHPHTKCPLATSVASGAPPPLLRCSGDRKGVIPNLYNNFQKECITDLVEVDGYEVGPAIRRQVMAGVQHAQKRGGVVLAGRR</sequence>
<reference evidence="1 2" key="1">
    <citation type="journal article" date="2014" name="Agronomy (Basel)">
        <title>A Draft Genome Sequence for Ensete ventricosum, the Drought-Tolerant Tree Against Hunger.</title>
        <authorList>
            <person name="Harrison J."/>
            <person name="Moore K.A."/>
            <person name="Paszkiewicz K."/>
            <person name="Jones T."/>
            <person name="Grant M."/>
            <person name="Ambacheew D."/>
            <person name="Muzemil S."/>
            <person name="Studholme D.J."/>
        </authorList>
    </citation>
    <scope>NUCLEOTIDE SEQUENCE [LARGE SCALE GENOMIC DNA]</scope>
</reference>
<protein>
    <submittedName>
        <fullName evidence="1">Uncharacterized protein</fullName>
    </submittedName>
</protein>
<comment type="caution">
    <text evidence="1">The sequence shown here is derived from an EMBL/GenBank/DDBJ whole genome shotgun (WGS) entry which is preliminary data.</text>
</comment>
<organism evidence="1 2">
    <name type="scientific">Ensete ventricosum</name>
    <name type="common">Abyssinian banana</name>
    <name type="synonym">Musa ensete</name>
    <dbReference type="NCBI Taxonomy" id="4639"/>
    <lineage>
        <taxon>Eukaryota</taxon>
        <taxon>Viridiplantae</taxon>
        <taxon>Streptophyta</taxon>
        <taxon>Embryophyta</taxon>
        <taxon>Tracheophyta</taxon>
        <taxon>Spermatophyta</taxon>
        <taxon>Magnoliopsida</taxon>
        <taxon>Liliopsida</taxon>
        <taxon>Zingiberales</taxon>
        <taxon>Musaceae</taxon>
        <taxon>Ensete</taxon>
    </lineage>
</organism>
<evidence type="ECO:0000313" key="2">
    <source>
        <dbReference type="Proteomes" id="UP000287651"/>
    </source>
</evidence>
<accession>A0A426XGF6</accession>
<dbReference type="EMBL" id="AMZH03021080">
    <property type="protein sequence ID" value="RRT38565.1"/>
    <property type="molecule type" value="Genomic_DNA"/>
</dbReference>